<name>A0A3Q7JB61_SOLLC</name>
<dbReference type="Gramene" id="Solyc12g056670.1.1">
    <property type="protein sequence ID" value="Solyc12g056670.1.1.1"/>
    <property type="gene ID" value="Solyc12g056670.1"/>
</dbReference>
<evidence type="ECO:0000313" key="1">
    <source>
        <dbReference type="EnsemblPlants" id="Solyc12g056670.1.1.1"/>
    </source>
</evidence>
<dbReference type="InParanoid" id="A0A3Q7JB61"/>
<dbReference type="Proteomes" id="UP000004994">
    <property type="component" value="Chromosome 12"/>
</dbReference>
<reference evidence="1" key="2">
    <citation type="submission" date="2019-01" db="UniProtKB">
        <authorList>
            <consortium name="EnsemblPlants"/>
        </authorList>
    </citation>
    <scope>IDENTIFICATION</scope>
    <source>
        <strain evidence="1">cv. Heinz 1706</strain>
    </source>
</reference>
<dbReference type="EnsemblPlants" id="Solyc12g056670.1.1">
    <property type="protein sequence ID" value="Solyc12g056670.1.1.1"/>
    <property type="gene ID" value="Solyc12g056670.1"/>
</dbReference>
<dbReference type="PaxDb" id="4081-Solyc12g056670.1.1"/>
<organism evidence="1">
    <name type="scientific">Solanum lycopersicum</name>
    <name type="common">Tomato</name>
    <name type="synonym">Lycopersicon esculentum</name>
    <dbReference type="NCBI Taxonomy" id="4081"/>
    <lineage>
        <taxon>Eukaryota</taxon>
        <taxon>Viridiplantae</taxon>
        <taxon>Streptophyta</taxon>
        <taxon>Embryophyta</taxon>
        <taxon>Tracheophyta</taxon>
        <taxon>Spermatophyta</taxon>
        <taxon>Magnoliopsida</taxon>
        <taxon>eudicotyledons</taxon>
        <taxon>Gunneridae</taxon>
        <taxon>Pentapetalae</taxon>
        <taxon>asterids</taxon>
        <taxon>lamiids</taxon>
        <taxon>Solanales</taxon>
        <taxon>Solanaceae</taxon>
        <taxon>Solanoideae</taxon>
        <taxon>Solaneae</taxon>
        <taxon>Solanum</taxon>
        <taxon>Solanum subgen. Lycopersicon</taxon>
    </lineage>
</organism>
<keyword evidence="2" id="KW-1185">Reference proteome</keyword>
<evidence type="ECO:0000313" key="2">
    <source>
        <dbReference type="Proteomes" id="UP000004994"/>
    </source>
</evidence>
<accession>A0A3Q7JB61</accession>
<sequence length="83" mass="9347">MELLSRNRGTRNVIKIESEIQESNGHTKYQENCDSSQQVACGLIMLQGFCCIKRKTWIKAKKEVTGVNCGHTTHPCSCGIFEK</sequence>
<reference evidence="1" key="1">
    <citation type="journal article" date="2012" name="Nature">
        <title>The tomato genome sequence provides insights into fleshy fruit evolution.</title>
        <authorList>
            <consortium name="Tomato Genome Consortium"/>
        </authorList>
    </citation>
    <scope>NUCLEOTIDE SEQUENCE [LARGE SCALE GENOMIC DNA]</scope>
    <source>
        <strain evidence="1">cv. Heinz 1706</strain>
    </source>
</reference>
<dbReference type="AlphaFoldDB" id="A0A3Q7JB61"/>
<protein>
    <submittedName>
        <fullName evidence="1">Uncharacterized protein</fullName>
    </submittedName>
</protein>
<dbReference type="OMA" id="CGHTTHP"/>
<proteinExistence type="predicted"/>